<keyword evidence="4 7" id="KW-0378">Hydrolase</keyword>
<dbReference type="GO" id="GO:0004180">
    <property type="term" value="F:carboxypeptidase activity"/>
    <property type="evidence" value="ECO:0007669"/>
    <property type="project" value="UniProtKB-KW"/>
</dbReference>
<dbReference type="Gene3D" id="3.40.390.10">
    <property type="entry name" value="Collagenase (Catalytic Domain)"/>
    <property type="match status" value="1"/>
</dbReference>
<keyword evidence="9" id="KW-0121">Carboxypeptidase</keyword>
<dbReference type="GO" id="GO:0008241">
    <property type="term" value="F:peptidyl-dipeptidase activity"/>
    <property type="evidence" value="ECO:0007669"/>
    <property type="project" value="UniProtKB-EC"/>
</dbReference>
<protein>
    <submittedName>
        <fullName evidence="9">Peptidyl-dipeptidase dcp</fullName>
        <ecNumber evidence="9">3.4.15.5</ecNumber>
    </submittedName>
</protein>
<organism evidence="9 10">
    <name type="scientific">Modestobacter italicus (strain DSM 44449 / CECT 9708 / BC 501)</name>
    <dbReference type="NCBI Taxonomy" id="2732864"/>
    <lineage>
        <taxon>Bacteria</taxon>
        <taxon>Bacillati</taxon>
        <taxon>Actinomycetota</taxon>
        <taxon>Actinomycetes</taxon>
        <taxon>Geodermatophilales</taxon>
        <taxon>Geodermatophilaceae</taxon>
        <taxon>Modestobacter</taxon>
    </lineage>
</organism>
<dbReference type="OMA" id="KNFQSAM"/>
<evidence type="ECO:0000256" key="5">
    <source>
        <dbReference type="ARBA" id="ARBA00022833"/>
    </source>
</evidence>
<comment type="cofactor">
    <cofactor evidence="7">
        <name>Zn(2+)</name>
        <dbReference type="ChEBI" id="CHEBI:29105"/>
    </cofactor>
    <text evidence="7">Binds 1 zinc ion.</text>
</comment>
<dbReference type="KEGG" id="mmar:MODMU_0991"/>
<proteinExistence type="inferred from homology"/>
<name>I4ESS8_MODI5</name>
<evidence type="ECO:0000313" key="10">
    <source>
        <dbReference type="Proteomes" id="UP000006461"/>
    </source>
</evidence>
<dbReference type="InterPro" id="IPR024079">
    <property type="entry name" value="MetalloPept_cat_dom_sf"/>
</dbReference>
<dbReference type="Pfam" id="PF01432">
    <property type="entry name" value="Peptidase_M3"/>
    <property type="match status" value="1"/>
</dbReference>
<accession>I4ESS8</accession>
<evidence type="ECO:0000313" key="9">
    <source>
        <dbReference type="EMBL" id="CCH86441.1"/>
    </source>
</evidence>
<dbReference type="GO" id="GO:0005829">
    <property type="term" value="C:cytosol"/>
    <property type="evidence" value="ECO:0007669"/>
    <property type="project" value="TreeGrafter"/>
</dbReference>
<dbReference type="InterPro" id="IPR024077">
    <property type="entry name" value="Neurolysin/TOP_dom2"/>
</dbReference>
<keyword evidence="3 7" id="KW-0479">Metal-binding</keyword>
<dbReference type="AlphaFoldDB" id="I4ESS8"/>
<evidence type="ECO:0000256" key="3">
    <source>
        <dbReference type="ARBA" id="ARBA00022723"/>
    </source>
</evidence>
<dbReference type="FunFam" id="3.40.390.10:FF:000009">
    <property type="entry name" value="Oligopeptidase A"/>
    <property type="match status" value="1"/>
</dbReference>
<dbReference type="SUPFAM" id="SSF55486">
    <property type="entry name" value="Metalloproteases ('zincins'), catalytic domain"/>
    <property type="match status" value="1"/>
</dbReference>
<keyword evidence="10" id="KW-1185">Reference proteome</keyword>
<keyword evidence="5 7" id="KW-0862">Zinc</keyword>
<keyword evidence="2 7" id="KW-0645">Protease</keyword>
<comment type="similarity">
    <text evidence="1 7">Belongs to the peptidase M3 family.</text>
</comment>
<dbReference type="InterPro" id="IPR034005">
    <property type="entry name" value="M3A_DCP"/>
</dbReference>
<evidence type="ECO:0000259" key="8">
    <source>
        <dbReference type="Pfam" id="PF01432"/>
    </source>
</evidence>
<dbReference type="Proteomes" id="UP000006461">
    <property type="component" value="Chromosome"/>
</dbReference>
<feature type="domain" description="Peptidase M3A/M3B catalytic" evidence="8">
    <location>
        <begin position="244"/>
        <end position="689"/>
    </location>
</feature>
<evidence type="ECO:0000256" key="7">
    <source>
        <dbReference type="RuleBase" id="RU003435"/>
    </source>
</evidence>
<keyword evidence="6 7" id="KW-0482">Metalloprotease</keyword>
<dbReference type="HOGENOM" id="CLU_001805_4_0_11"/>
<evidence type="ECO:0000256" key="2">
    <source>
        <dbReference type="ARBA" id="ARBA00022670"/>
    </source>
</evidence>
<gene>
    <name evidence="9" type="primary">dcp</name>
    <name evidence="9" type="ordered locus">MODMU_0991</name>
</gene>
<dbReference type="GO" id="GO:0004222">
    <property type="term" value="F:metalloendopeptidase activity"/>
    <property type="evidence" value="ECO:0007669"/>
    <property type="project" value="InterPro"/>
</dbReference>
<dbReference type="GO" id="GO:0046872">
    <property type="term" value="F:metal ion binding"/>
    <property type="evidence" value="ECO:0007669"/>
    <property type="project" value="UniProtKB-UniRule"/>
</dbReference>
<dbReference type="EC" id="3.4.15.5" evidence="9"/>
<dbReference type="PANTHER" id="PTHR43660">
    <property type="entry name" value="DIPEPTIDYL CARBOXYPEPTIDASE"/>
    <property type="match status" value="1"/>
</dbReference>
<dbReference type="eggNOG" id="COG0339">
    <property type="taxonomic scope" value="Bacteria"/>
</dbReference>
<evidence type="ECO:0000256" key="6">
    <source>
        <dbReference type="ARBA" id="ARBA00023049"/>
    </source>
</evidence>
<evidence type="ECO:0000256" key="4">
    <source>
        <dbReference type="ARBA" id="ARBA00022801"/>
    </source>
</evidence>
<dbReference type="OrthoDB" id="9773538at2"/>
<dbReference type="STRING" id="477641.MODMU_0991"/>
<evidence type="ECO:0000256" key="1">
    <source>
        <dbReference type="ARBA" id="ARBA00006040"/>
    </source>
</evidence>
<dbReference type="InterPro" id="IPR045090">
    <property type="entry name" value="Pept_M3A_M3B"/>
</dbReference>
<dbReference type="PANTHER" id="PTHR43660:SF1">
    <property type="entry name" value="DIPEPTIDYL CARBOXYPEPTIDASE"/>
    <property type="match status" value="1"/>
</dbReference>
<dbReference type="Gene3D" id="1.10.1370.10">
    <property type="entry name" value="Neurolysin, domain 3"/>
    <property type="match status" value="1"/>
</dbReference>
<dbReference type="CDD" id="cd06456">
    <property type="entry name" value="M3A_DCP"/>
    <property type="match status" value="1"/>
</dbReference>
<dbReference type="InterPro" id="IPR001567">
    <property type="entry name" value="Pept_M3A_M3B_dom"/>
</dbReference>
<reference evidence="9 10" key="1">
    <citation type="journal article" date="2012" name="J. Bacteriol.">
        <title>Genome Sequence of Radiation-Resistant Modestobacter marinus Strain BC501, a Representative Actinobacterium That Thrives on Calcareous Stone Surfaces.</title>
        <authorList>
            <person name="Normand P."/>
            <person name="Gury J."/>
            <person name="Pujic P."/>
            <person name="Chouaia B."/>
            <person name="Crotti E."/>
            <person name="Brusetti L."/>
            <person name="Daffonchio D."/>
            <person name="Vacherie B."/>
            <person name="Barbe V."/>
            <person name="Medigue C."/>
            <person name="Calteau A."/>
            <person name="Ghodhbane-Gtari F."/>
            <person name="Essoussi I."/>
            <person name="Nouioui I."/>
            <person name="Abbassi-Ghozzi I."/>
            <person name="Gtari M."/>
        </authorList>
    </citation>
    <scope>NUCLEOTIDE SEQUENCE [LARGE SCALE GENOMIC DNA]</scope>
    <source>
        <strain evidence="10">BC 501</strain>
    </source>
</reference>
<dbReference type="GO" id="GO:0006508">
    <property type="term" value="P:proteolysis"/>
    <property type="evidence" value="ECO:0007669"/>
    <property type="project" value="UniProtKB-KW"/>
</dbReference>
<sequence length="693" mass="75094">MSTEAPAGSPTLAPLSSSHPLAAPSELPYQLPPFAEITPELVREALLAGMAEQRAEVAALVADPAEPTFENTIVALERSGQLLARAERVFYTMTSAVSSDRIREIEREISPLAAAHDDALRLDPALFTRVDAVHAGRAEAGLDEESVRLVERYHLDFVLAGAGLDEAGRARLSELNQRLAELSTTFDQNLQAATEAAAVVVEDVAELDGLSEGEVAAAAGAAAERGRAGAHLLTLVLPSGQPALAKLRDREVRRRLYEASVTRASSGEHDNGPIAAEMAHLRAVRARLLGFDTHADLIAADQTAKTSAAVDALLAELVGPARANAEAEAEVLRELAAADGVELAPWDWAFYSERVRAERYAVDSAALRPWFELDRVLVDGVFRAAELLYGYTFRPRPDLVGYHPDTRVWEVSGADGESVGLYLGDFYAREGKRGGAWMSSFVTQSTLLGTRPVVFTNLNVNRPAAGQPTLLTLSEVTTLFHEFGHALHGLFSAVTYPRFSGTSVSRDFVEYPSQVNEMWALWPEVLTSYARHVETGEPLPLATVQAIEAAALWGEGFATLEYLAATLLDQAWHRLDADTLVEDPQAFEAAALAAAGVAFDLVPPRYRTTYFQHVFAGGYSAGYYSYIWSEVLDADTVEWFKENGGLRRANGDVFRDRLLARGGSVDSLAAFRAVRGRDADTAPLLRRRGLVKA</sequence>
<dbReference type="PATRIC" id="fig|477641.3.peg.928"/>
<dbReference type="EMBL" id="FO203431">
    <property type="protein sequence ID" value="CCH86441.1"/>
    <property type="molecule type" value="Genomic_DNA"/>
</dbReference>